<name>A0A674K6W7_9SAUR</name>
<dbReference type="AlphaFoldDB" id="A0A674K6W7"/>
<dbReference type="InParanoid" id="A0A674K6W7"/>
<dbReference type="InterPro" id="IPR008197">
    <property type="entry name" value="WAP_dom"/>
</dbReference>
<dbReference type="Ensembl" id="ENSTMTT00000028020.1">
    <property type="protein sequence ID" value="ENSTMTP00000027044.1"/>
    <property type="gene ID" value="ENSTMTG00000019767.1"/>
</dbReference>
<dbReference type="SUPFAM" id="SSF57256">
    <property type="entry name" value="Elafin-like"/>
    <property type="match status" value="1"/>
</dbReference>
<dbReference type="PRINTS" id="PR00003">
    <property type="entry name" value="4DISULPHCORE"/>
</dbReference>
<dbReference type="Pfam" id="PF00095">
    <property type="entry name" value="WAP"/>
    <property type="match status" value="1"/>
</dbReference>
<organism evidence="2 3">
    <name type="scientific">Terrapene triunguis</name>
    <name type="common">Three-toed box turtle</name>
    <dbReference type="NCBI Taxonomy" id="2587831"/>
    <lineage>
        <taxon>Eukaryota</taxon>
        <taxon>Metazoa</taxon>
        <taxon>Chordata</taxon>
        <taxon>Craniata</taxon>
        <taxon>Vertebrata</taxon>
        <taxon>Euteleostomi</taxon>
        <taxon>Archelosauria</taxon>
        <taxon>Testudinata</taxon>
        <taxon>Testudines</taxon>
        <taxon>Cryptodira</taxon>
        <taxon>Durocryptodira</taxon>
        <taxon>Testudinoidea</taxon>
        <taxon>Emydidae</taxon>
        <taxon>Terrapene</taxon>
    </lineage>
</organism>
<proteinExistence type="predicted"/>
<dbReference type="PROSITE" id="PS51390">
    <property type="entry name" value="WAP"/>
    <property type="match status" value="1"/>
</dbReference>
<dbReference type="SMART" id="SM00217">
    <property type="entry name" value="WAP"/>
    <property type="match status" value="1"/>
</dbReference>
<dbReference type="FunFam" id="4.10.75.10:FF:000001">
    <property type="entry name" value="Anosmin 1"/>
    <property type="match status" value="1"/>
</dbReference>
<feature type="domain" description="WAP" evidence="1">
    <location>
        <begin position="23"/>
        <end position="71"/>
    </location>
</feature>
<dbReference type="GO" id="GO:0005576">
    <property type="term" value="C:extracellular region"/>
    <property type="evidence" value="ECO:0007669"/>
    <property type="project" value="InterPro"/>
</dbReference>
<keyword evidence="3" id="KW-1185">Reference proteome</keyword>
<evidence type="ECO:0000313" key="3">
    <source>
        <dbReference type="Proteomes" id="UP000472274"/>
    </source>
</evidence>
<evidence type="ECO:0000313" key="2">
    <source>
        <dbReference type="Ensembl" id="ENSTMTP00000027044.1"/>
    </source>
</evidence>
<protein>
    <recommendedName>
        <fullName evidence="1">WAP domain-containing protein</fullName>
    </recommendedName>
</protein>
<dbReference type="InterPro" id="IPR036645">
    <property type="entry name" value="Elafin-like_sf"/>
</dbReference>
<reference evidence="2" key="2">
    <citation type="submission" date="2025-09" db="UniProtKB">
        <authorList>
            <consortium name="Ensembl"/>
        </authorList>
    </citation>
    <scope>IDENTIFICATION</scope>
</reference>
<evidence type="ECO:0000259" key="1">
    <source>
        <dbReference type="PROSITE" id="PS51390"/>
    </source>
</evidence>
<dbReference type="GO" id="GO:0030414">
    <property type="term" value="F:peptidase inhibitor activity"/>
    <property type="evidence" value="ECO:0007669"/>
    <property type="project" value="InterPro"/>
</dbReference>
<dbReference type="Proteomes" id="UP000472274">
    <property type="component" value="Unplaced"/>
</dbReference>
<dbReference type="Gene3D" id="4.10.75.10">
    <property type="entry name" value="Elafin-like"/>
    <property type="match status" value="1"/>
</dbReference>
<reference evidence="2" key="1">
    <citation type="submission" date="2025-08" db="UniProtKB">
        <authorList>
            <consortium name="Ensembl"/>
        </authorList>
    </citation>
    <scope>IDENTIFICATION</scope>
</reference>
<accession>A0A674K6W7</accession>
<sequence length="103" mass="11110">SENCTLSCCLALQGGVYTVHVFLAEKSGTCPVVPFRCKMRNPPNHCQSDSQCVGEEKCCETGCGLNCVLTQKGTCLIVYSLWVLVPQGALTLSLLSQGQYFSL</sequence>
<dbReference type="GeneTree" id="ENSGT01120000272199"/>